<dbReference type="EMBL" id="JAHRIO010025305">
    <property type="protein sequence ID" value="MEQ2166746.1"/>
    <property type="molecule type" value="Genomic_DNA"/>
</dbReference>
<dbReference type="Proteomes" id="UP001476798">
    <property type="component" value="Unassembled WGS sequence"/>
</dbReference>
<feature type="compositionally biased region" description="Basic and acidic residues" evidence="1">
    <location>
        <begin position="88"/>
        <end position="105"/>
    </location>
</feature>
<proteinExistence type="predicted"/>
<evidence type="ECO:0000256" key="1">
    <source>
        <dbReference type="SAM" id="MobiDB-lite"/>
    </source>
</evidence>
<accession>A0ABV0N5S4</accession>
<protein>
    <recommendedName>
        <fullName evidence="4">Secreted protein</fullName>
    </recommendedName>
</protein>
<feature type="region of interest" description="Disordered" evidence="1">
    <location>
        <begin position="84"/>
        <end position="105"/>
    </location>
</feature>
<evidence type="ECO:0008006" key="4">
    <source>
        <dbReference type="Google" id="ProtNLM"/>
    </source>
</evidence>
<keyword evidence="3" id="KW-1185">Reference proteome</keyword>
<gene>
    <name evidence="2" type="ORF">GOODEAATRI_031381</name>
</gene>
<evidence type="ECO:0000313" key="3">
    <source>
        <dbReference type="Proteomes" id="UP001476798"/>
    </source>
</evidence>
<reference evidence="2 3" key="1">
    <citation type="submission" date="2021-06" db="EMBL/GenBank/DDBJ databases">
        <authorList>
            <person name="Palmer J.M."/>
        </authorList>
    </citation>
    <scope>NUCLEOTIDE SEQUENCE [LARGE SCALE GENOMIC DNA]</scope>
    <source>
        <strain evidence="2 3">GA_2019</strain>
        <tissue evidence="2">Muscle</tissue>
    </source>
</reference>
<name>A0ABV0N5S4_9TELE</name>
<evidence type="ECO:0000313" key="2">
    <source>
        <dbReference type="EMBL" id="MEQ2166746.1"/>
    </source>
</evidence>
<sequence length="105" mass="11864">MVIMTRQSINCLLFSLCSPVNWPIHPAPVRCPEVDSQIQLRTSPPAQDHYIVLDHDMLIKVSNSCSTQACVSLLARWRVGRVPSWRDPGIRDRRLPAGYDPKGDL</sequence>
<organism evidence="2 3">
    <name type="scientific">Goodea atripinnis</name>
    <dbReference type="NCBI Taxonomy" id="208336"/>
    <lineage>
        <taxon>Eukaryota</taxon>
        <taxon>Metazoa</taxon>
        <taxon>Chordata</taxon>
        <taxon>Craniata</taxon>
        <taxon>Vertebrata</taxon>
        <taxon>Euteleostomi</taxon>
        <taxon>Actinopterygii</taxon>
        <taxon>Neopterygii</taxon>
        <taxon>Teleostei</taxon>
        <taxon>Neoteleostei</taxon>
        <taxon>Acanthomorphata</taxon>
        <taxon>Ovalentaria</taxon>
        <taxon>Atherinomorphae</taxon>
        <taxon>Cyprinodontiformes</taxon>
        <taxon>Goodeidae</taxon>
        <taxon>Goodea</taxon>
    </lineage>
</organism>
<comment type="caution">
    <text evidence="2">The sequence shown here is derived from an EMBL/GenBank/DDBJ whole genome shotgun (WGS) entry which is preliminary data.</text>
</comment>